<evidence type="ECO:0008006" key="4">
    <source>
        <dbReference type="Google" id="ProtNLM"/>
    </source>
</evidence>
<organism evidence="2 3">
    <name type="scientific">Streptomyces durbertensis</name>
    <dbReference type="NCBI Taxonomy" id="2448886"/>
    <lineage>
        <taxon>Bacteria</taxon>
        <taxon>Bacillati</taxon>
        <taxon>Actinomycetota</taxon>
        <taxon>Actinomycetes</taxon>
        <taxon>Kitasatosporales</taxon>
        <taxon>Streptomycetaceae</taxon>
        <taxon>Streptomyces</taxon>
    </lineage>
</organism>
<dbReference type="Proteomes" id="UP000766698">
    <property type="component" value="Unassembled WGS sequence"/>
</dbReference>
<gene>
    <name evidence="2" type="ORF">GL263_08055</name>
</gene>
<comment type="caution">
    <text evidence="2">The sequence shown here is derived from an EMBL/GenBank/DDBJ whole genome shotgun (WGS) entry which is preliminary data.</text>
</comment>
<keyword evidence="1" id="KW-1133">Transmembrane helix</keyword>
<evidence type="ECO:0000313" key="2">
    <source>
        <dbReference type="EMBL" id="MBB1243513.1"/>
    </source>
</evidence>
<name>A0ABR6EDW3_9ACTN</name>
<accession>A0ABR6EDW3</accession>
<proteinExistence type="predicted"/>
<protein>
    <recommendedName>
        <fullName evidence="4">Integral membrane protein</fullName>
    </recommendedName>
</protein>
<sequence>MAAALVLLAGAWYLVAAALLVAPGYAALAPTAAVSAAVGVLLTVGGLRMARGVVAAGRRWARRGALLALFAVLVPTGLLALGVLLTWDPERLVRVAVATRFFDYVLAGGVPAAVVLAVTRRRPVRAAER</sequence>
<dbReference type="EMBL" id="WMLF01000078">
    <property type="protein sequence ID" value="MBB1243513.1"/>
    <property type="molecule type" value="Genomic_DNA"/>
</dbReference>
<evidence type="ECO:0000313" key="3">
    <source>
        <dbReference type="Proteomes" id="UP000766698"/>
    </source>
</evidence>
<keyword evidence="1" id="KW-0812">Transmembrane</keyword>
<reference evidence="3" key="1">
    <citation type="journal article" date="2020" name="Syst. Appl. Microbiol.">
        <title>Streptomyces alkaliterrae sp. nov., isolated from an alkaline soil, and emended descriptions of Streptomyces alkaliphilus, Streptomyces calidiresistens and Streptomyces durbertensis.</title>
        <authorList>
            <person name="Swiecimska M."/>
            <person name="Golinska P."/>
            <person name="Nouioui I."/>
            <person name="Wypij M."/>
            <person name="Rai M."/>
            <person name="Sangal V."/>
            <person name="Goodfellow M."/>
        </authorList>
    </citation>
    <scope>NUCLEOTIDE SEQUENCE [LARGE SCALE GENOMIC DNA]</scope>
    <source>
        <strain evidence="3">DSM 104538</strain>
    </source>
</reference>
<dbReference type="RefSeq" id="WP_182854896.1">
    <property type="nucleotide sequence ID" value="NZ_WMLF01000078.1"/>
</dbReference>
<keyword evidence="3" id="KW-1185">Reference proteome</keyword>
<feature type="transmembrane region" description="Helical" evidence="1">
    <location>
        <begin position="36"/>
        <end position="54"/>
    </location>
</feature>
<evidence type="ECO:0000256" key="1">
    <source>
        <dbReference type="SAM" id="Phobius"/>
    </source>
</evidence>
<keyword evidence="1" id="KW-0472">Membrane</keyword>
<feature type="transmembrane region" description="Helical" evidence="1">
    <location>
        <begin position="99"/>
        <end position="119"/>
    </location>
</feature>
<feature type="transmembrane region" description="Helical" evidence="1">
    <location>
        <begin position="66"/>
        <end position="87"/>
    </location>
</feature>